<keyword evidence="3" id="KW-1185">Reference proteome</keyword>
<feature type="region of interest" description="Disordered" evidence="1">
    <location>
        <begin position="226"/>
        <end position="263"/>
    </location>
</feature>
<dbReference type="Gene3D" id="3.60.10.10">
    <property type="entry name" value="Endonuclease/exonuclease/phosphatase"/>
    <property type="match status" value="1"/>
</dbReference>
<dbReference type="SUPFAM" id="SSF56219">
    <property type="entry name" value="DNase I-like"/>
    <property type="match status" value="1"/>
</dbReference>
<name>A0A6H5I031_9HYME</name>
<dbReference type="EMBL" id="CADCXV010000355">
    <property type="protein sequence ID" value="CAB0029806.1"/>
    <property type="molecule type" value="Genomic_DNA"/>
</dbReference>
<protein>
    <recommendedName>
        <fullName evidence="4">Endonuclease/exonuclease/phosphatase domain-containing protein</fullName>
    </recommendedName>
</protein>
<feature type="region of interest" description="Disordered" evidence="1">
    <location>
        <begin position="79"/>
        <end position="141"/>
    </location>
</feature>
<evidence type="ECO:0000256" key="1">
    <source>
        <dbReference type="SAM" id="MobiDB-lite"/>
    </source>
</evidence>
<evidence type="ECO:0000313" key="2">
    <source>
        <dbReference type="EMBL" id="CAB0029806.1"/>
    </source>
</evidence>
<sequence length="460" mass="50559">RPKHTRRILGAPLRCKEKDARLPTPAEFASGPRRDMMMRLDELVQGLGKFLSDKSNIHKEIFCYQACLGMAVTALRDSLERQGPSGPPTADKETSTPPIFAGRANGKRAAVSPPALRAVTKRSNGVAAPTQPDTINNKDAGDQDEFVLVNLAQGHCIAESTTPPDAIVIKTNGSTSYADILKTLKRRGLAAANSRQQRTQHQTQCLWCPGAAVEEGSRKRIYSRCRDREGARPRGDCQRSPAHFLDRKSRTSTSASTRRRSPRHWAHYWASQSPKAAVKSLREGVRRGSPGKEATHRRGVTLTPGLRSGDAVKQDCALPRSWTRSLPSTQYCSTPVTLQLSPVHRAPRVVDLTFATDTLTSRVTSWAVSELYTNSDHQAIVFEIEIARTLRTPLRQSGKWNARSLDVEGFCEMMTSTVVPPGPTEEMATKLMAAITCACDASMTRTSGRCRRGPVYMVEG</sequence>
<organism evidence="2 3">
    <name type="scientific">Trichogramma brassicae</name>
    <dbReference type="NCBI Taxonomy" id="86971"/>
    <lineage>
        <taxon>Eukaryota</taxon>
        <taxon>Metazoa</taxon>
        <taxon>Ecdysozoa</taxon>
        <taxon>Arthropoda</taxon>
        <taxon>Hexapoda</taxon>
        <taxon>Insecta</taxon>
        <taxon>Pterygota</taxon>
        <taxon>Neoptera</taxon>
        <taxon>Endopterygota</taxon>
        <taxon>Hymenoptera</taxon>
        <taxon>Apocrita</taxon>
        <taxon>Proctotrupomorpha</taxon>
        <taxon>Chalcidoidea</taxon>
        <taxon>Trichogrammatidae</taxon>
        <taxon>Trichogramma</taxon>
    </lineage>
</organism>
<dbReference type="InterPro" id="IPR036691">
    <property type="entry name" value="Endo/exonu/phosph_ase_sf"/>
</dbReference>
<reference evidence="2 3" key="1">
    <citation type="submission" date="2020-02" db="EMBL/GenBank/DDBJ databases">
        <authorList>
            <person name="Ferguson B K."/>
        </authorList>
    </citation>
    <scope>NUCLEOTIDE SEQUENCE [LARGE SCALE GENOMIC DNA]</scope>
</reference>
<evidence type="ECO:0008006" key="4">
    <source>
        <dbReference type="Google" id="ProtNLM"/>
    </source>
</evidence>
<feature type="compositionally biased region" description="Basic and acidic residues" evidence="1">
    <location>
        <begin position="226"/>
        <end position="237"/>
    </location>
</feature>
<proteinExistence type="predicted"/>
<feature type="region of interest" description="Disordered" evidence="1">
    <location>
        <begin position="284"/>
        <end position="306"/>
    </location>
</feature>
<dbReference type="Proteomes" id="UP000479190">
    <property type="component" value="Unassembled WGS sequence"/>
</dbReference>
<accession>A0A6H5I031</accession>
<feature type="non-terminal residue" evidence="2">
    <location>
        <position position="1"/>
    </location>
</feature>
<evidence type="ECO:0000313" key="3">
    <source>
        <dbReference type="Proteomes" id="UP000479190"/>
    </source>
</evidence>
<gene>
    <name evidence="2" type="ORF">TBRA_LOCUS1830</name>
</gene>
<dbReference type="OrthoDB" id="7700944at2759"/>
<dbReference type="AlphaFoldDB" id="A0A6H5I031"/>